<dbReference type="Pfam" id="PF08495">
    <property type="entry name" value="FIST"/>
    <property type="match status" value="1"/>
</dbReference>
<evidence type="ECO:0000313" key="4">
    <source>
        <dbReference type="Proteomes" id="UP000287865"/>
    </source>
</evidence>
<gene>
    <name evidence="3" type="ORF">CWE07_02030</name>
</gene>
<feature type="domain" description="FIST" evidence="1">
    <location>
        <begin position="53"/>
        <end position="254"/>
    </location>
</feature>
<protein>
    <submittedName>
        <fullName evidence="3">GfdT protein</fullName>
    </submittedName>
</protein>
<reference evidence="3 4" key="1">
    <citation type="journal article" date="2018" name="Front. Microbiol.">
        <title>Genome-Based Analysis Reveals the Taxonomy and Diversity of the Family Idiomarinaceae.</title>
        <authorList>
            <person name="Liu Y."/>
            <person name="Lai Q."/>
            <person name="Shao Z."/>
        </authorList>
    </citation>
    <scope>NUCLEOTIDE SEQUENCE [LARGE SCALE GENOMIC DNA]</scope>
    <source>
        <strain evidence="3 4">CF12-14</strain>
    </source>
</reference>
<feature type="domain" description="FIST C-domain" evidence="2">
    <location>
        <begin position="255"/>
        <end position="385"/>
    </location>
</feature>
<dbReference type="NCBIfam" id="NF041558">
    <property type="entry name" value="NosP"/>
    <property type="match status" value="1"/>
</dbReference>
<dbReference type="InterPro" id="IPR013702">
    <property type="entry name" value="FIST_domain_N"/>
</dbReference>
<dbReference type="InterPro" id="IPR019494">
    <property type="entry name" value="FIST_C"/>
</dbReference>
<dbReference type="SMART" id="SM00897">
    <property type="entry name" value="FIST"/>
    <property type="match status" value="1"/>
</dbReference>
<sequence length="406" mass="43889">MRYPVNLAKNVSATQTAAGSIVSLRSAHKHGVEAVQDIAQQLAELQRKQQFGELGGVLFFCSAEYQLTALAEGFQQCFGDTPVAGCTTAGELTTLGYENGTLCAVLFAGNAFQLQVSGITQLHEFDLARGQQLVDALLRRSRDDPQRVSDDNVFAITLLDGLSSQEETVLVALQSALGKIPHFGGSAGDDNQLQTTHVYFDGAFHSNAAVIVLVRTALAFEVFSTQHVSALTEKLVVTEADADTRTVFELNAEPAAQAYADAVGVAMAQLNATVFAMHPLAVKVGHEYYIRSIQRVNDDASLTFYCAVGNGAVLTRMQPEPMLPALEARLSEIERRIGEPVLTIACDCVLRRLENEARGHLADASAFLRRHHVSGFTTYGEHLHGVHVNQTFTGVVLAKPVEGQRH</sequence>
<evidence type="ECO:0000313" key="3">
    <source>
        <dbReference type="EMBL" id="RUO28599.1"/>
    </source>
</evidence>
<evidence type="ECO:0000259" key="1">
    <source>
        <dbReference type="SMART" id="SM00897"/>
    </source>
</evidence>
<dbReference type="Pfam" id="PF10442">
    <property type="entry name" value="FIST_C"/>
    <property type="match status" value="1"/>
</dbReference>
<name>A0ABY0BWI9_9GAMM</name>
<comment type="caution">
    <text evidence="3">The sequence shown here is derived from an EMBL/GenBank/DDBJ whole genome shotgun (WGS) entry which is preliminary data.</text>
</comment>
<dbReference type="Proteomes" id="UP000287865">
    <property type="component" value="Unassembled WGS sequence"/>
</dbReference>
<dbReference type="PANTHER" id="PTHR40252:SF2">
    <property type="entry name" value="BLR0328 PROTEIN"/>
    <property type="match status" value="1"/>
</dbReference>
<proteinExistence type="predicted"/>
<keyword evidence="4" id="KW-1185">Reference proteome</keyword>
<accession>A0ABY0BWI9</accession>
<evidence type="ECO:0000259" key="2">
    <source>
        <dbReference type="SMART" id="SM01204"/>
    </source>
</evidence>
<dbReference type="EMBL" id="PIPK01000001">
    <property type="protein sequence ID" value="RUO28599.1"/>
    <property type="molecule type" value="Genomic_DNA"/>
</dbReference>
<dbReference type="SMART" id="SM01204">
    <property type="entry name" value="FIST_C"/>
    <property type="match status" value="1"/>
</dbReference>
<dbReference type="PANTHER" id="PTHR40252">
    <property type="entry name" value="BLR0328 PROTEIN"/>
    <property type="match status" value="1"/>
</dbReference>
<organism evidence="3 4">
    <name type="scientific">Aliidiomarina maris</name>
    <dbReference type="NCBI Taxonomy" id="531312"/>
    <lineage>
        <taxon>Bacteria</taxon>
        <taxon>Pseudomonadati</taxon>
        <taxon>Pseudomonadota</taxon>
        <taxon>Gammaproteobacteria</taxon>
        <taxon>Alteromonadales</taxon>
        <taxon>Idiomarinaceae</taxon>
        <taxon>Aliidiomarina</taxon>
    </lineage>
</organism>